<protein>
    <recommendedName>
        <fullName evidence="4">DUF481 domain-containing protein</fullName>
    </recommendedName>
</protein>
<keyword evidence="3" id="KW-1185">Reference proteome</keyword>
<dbReference type="Proteomes" id="UP000239800">
    <property type="component" value="Unassembled WGS sequence"/>
</dbReference>
<evidence type="ECO:0000313" key="2">
    <source>
        <dbReference type="EMBL" id="PQB03528.1"/>
    </source>
</evidence>
<reference evidence="2 3" key="1">
    <citation type="submission" date="2016-11" db="EMBL/GenBank/DDBJ databases">
        <title>Trade-off between light-utilization and light-protection in marine flavobacteria.</title>
        <authorList>
            <person name="Kumagai Y."/>
        </authorList>
    </citation>
    <scope>NUCLEOTIDE SEQUENCE [LARGE SCALE GENOMIC DNA]</scope>
    <source>
        <strain evidence="2 3">NBRC 107741</strain>
    </source>
</reference>
<dbReference type="EMBL" id="MQUB01000001">
    <property type="protein sequence ID" value="PQB03528.1"/>
    <property type="molecule type" value="Genomic_DNA"/>
</dbReference>
<dbReference type="RefSeq" id="WP_104811450.1">
    <property type="nucleotide sequence ID" value="NZ_MQUB01000001.1"/>
</dbReference>
<dbReference type="OrthoDB" id="5333575at2"/>
<accession>A0A2S7KLP9</accession>
<feature type="chain" id="PRO_5015522946" description="DUF481 domain-containing protein" evidence="1">
    <location>
        <begin position="20"/>
        <end position="251"/>
    </location>
</feature>
<sequence length="251" mass="29308">MRYFLGLLLFASLSYSVQAQILNVENLRKVTDTAGFSGYIGLEFSLVRNVNEFFGISNDLLVQYKKGNHLALLRNNVNFLKIDGEDFANNGITHLRYNYKFRPMIRWEFFAQAQYNRVALIDFRGLLGTGPRFKLSEKEKYKIYIGTLVMYEYEELSDGTGDIFRDVRGSAYLSISLYPNDRMSFVSTTYYQPLFRKLNDYRISSDSTFSLDIIDKLLLSITYRFFYDPFPAQDIPTSQYRFSTGLTYTFD</sequence>
<name>A0A2S7KLP9_9FLAO</name>
<comment type="caution">
    <text evidence="2">The sequence shown here is derived from an EMBL/GenBank/DDBJ whole genome shotgun (WGS) entry which is preliminary data.</text>
</comment>
<feature type="signal peptide" evidence="1">
    <location>
        <begin position="1"/>
        <end position="19"/>
    </location>
</feature>
<evidence type="ECO:0000313" key="3">
    <source>
        <dbReference type="Proteomes" id="UP000239800"/>
    </source>
</evidence>
<dbReference type="AlphaFoldDB" id="A0A2S7KLP9"/>
<proteinExistence type="predicted"/>
<evidence type="ECO:0000256" key="1">
    <source>
        <dbReference type="SAM" id="SignalP"/>
    </source>
</evidence>
<dbReference type="InterPro" id="IPR007433">
    <property type="entry name" value="DUF481"/>
</dbReference>
<keyword evidence="1" id="KW-0732">Signal</keyword>
<organism evidence="2 3">
    <name type="scientific">Aureitalea marina</name>
    <dbReference type="NCBI Taxonomy" id="930804"/>
    <lineage>
        <taxon>Bacteria</taxon>
        <taxon>Pseudomonadati</taxon>
        <taxon>Bacteroidota</taxon>
        <taxon>Flavobacteriia</taxon>
        <taxon>Flavobacteriales</taxon>
        <taxon>Flavobacteriaceae</taxon>
        <taxon>Aureitalea</taxon>
    </lineage>
</organism>
<dbReference type="Pfam" id="PF04338">
    <property type="entry name" value="DUF481"/>
    <property type="match status" value="1"/>
</dbReference>
<gene>
    <name evidence="2" type="ORF">BST85_00415</name>
</gene>
<evidence type="ECO:0008006" key="4">
    <source>
        <dbReference type="Google" id="ProtNLM"/>
    </source>
</evidence>